<accession>A0A1L3KS68</accession>
<reference evidence="1" key="1">
    <citation type="submission" date="2016-11" db="EMBL/GenBank/DDBJ databases">
        <title>New CRISPR-Cas systems from uncultivated microbespotential reviewing scientists.</title>
        <authorList>
            <person name="Burstein D."/>
            <person name="Harrington L.B."/>
            <person name="Strutt S.C."/>
            <person name="Probst A.J."/>
            <person name="Anantharaman K."/>
            <person name="Thoman B.C."/>
            <person name="Doudna J.A."/>
            <person name="Banfield J.F."/>
        </authorList>
    </citation>
    <scope>NUCLEOTIDE SEQUENCE</scope>
</reference>
<evidence type="ECO:0000313" key="1">
    <source>
        <dbReference type="EMBL" id="APG80668.1"/>
    </source>
</evidence>
<sequence length="55" mass="6496">MKAQKTKMHLIKVDDRAYAILNAYQNKIVQDTKMKPTFSQLIYAVFELAIRDHQK</sequence>
<name>A0A1L3KS68_9ZZZZ</name>
<organism evidence="1">
    <name type="scientific">uncultured microorganism</name>
    <dbReference type="NCBI Taxonomy" id="358574"/>
    <lineage>
        <taxon>unclassified sequences</taxon>
        <taxon>environmental samples</taxon>
    </lineage>
</organism>
<dbReference type="AlphaFoldDB" id="A0A1L3KS68"/>
<protein>
    <submittedName>
        <fullName evidence="1">Uncharacterized protein</fullName>
    </submittedName>
</protein>
<proteinExistence type="predicted"/>
<dbReference type="EMBL" id="KY194792">
    <property type="protein sequence ID" value="APG80668.1"/>
    <property type="molecule type" value="Genomic_DNA"/>
</dbReference>